<organism evidence="1 2">
    <name type="scientific">Streptomyces boetiae</name>
    <dbReference type="NCBI Taxonomy" id="3075541"/>
    <lineage>
        <taxon>Bacteria</taxon>
        <taxon>Bacillati</taxon>
        <taxon>Actinomycetota</taxon>
        <taxon>Actinomycetes</taxon>
        <taxon>Kitasatosporales</taxon>
        <taxon>Streptomycetaceae</taxon>
        <taxon>Streptomyces</taxon>
    </lineage>
</organism>
<sequence length="124" mass="13039">MPGKDEGVVALPCHRWWDGARVPAFVGERVVAWLRAEAGPVIEDQVADSYTWLVRPGAADAWEGAGVEVLRHGSLPVPPPHFTAGAFSGGASLRWLVPPTATCLSDPARLAAALRLAGREAGHG</sequence>
<name>A0ABU2LBK2_9ACTN</name>
<dbReference type="EMBL" id="JAVREN010000028">
    <property type="protein sequence ID" value="MDT0308957.1"/>
    <property type="molecule type" value="Genomic_DNA"/>
</dbReference>
<gene>
    <name evidence="1" type="ORF">RM780_18600</name>
</gene>
<evidence type="ECO:0000313" key="1">
    <source>
        <dbReference type="EMBL" id="MDT0308957.1"/>
    </source>
</evidence>
<dbReference type="Proteomes" id="UP001183388">
    <property type="component" value="Unassembled WGS sequence"/>
</dbReference>
<protein>
    <submittedName>
        <fullName evidence="1">Uncharacterized protein</fullName>
    </submittedName>
</protein>
<keyword evidence="2" id="KW-1185">Reference proteome</keyword>
<accession>A0ABU2LBK2</accession>
<comment type="caution">
    <text evidence="1">The sequence shown here is derived from an EMBL/GenBank/DDBJ whole genome shotgun (WGS) entry which is preliminary data.</text>
</comment>
<reference evidence="2" key="1">
    <citation type="submission" date="2023-07" db="EMBL/GenBank/DDBJ databases">
        <title>30 novel species of actinomycetes from the DSMZ collection.</title>
        <authorList>
            <person name="Nouioui I."/>
        </authorList>
    </citation>
    <scope>NUCLEOTIDE SEQUENCE [LARGE SCALE GENOMIC DNA]</scope>
    <source>
        <strain evidence="2">DSM 44917</strain>
    </source>
</reference>
<dbReference type="RefSeq" id="WP_311631906.1">
    <property type="nucleotide sequence ID" value="NZ_JAVREN010000028.1"/>
</dbReference>
<evidence type="ECO:0000313" key="2">
    <source>
        <dbReference type="Proteomes" id="UP001183388"/>
    </source>
</evidence>
<proteinExistence type="predicted"/>